<evidence type="ECO:0000313" key="2">
    <source>
        <dbReference type="EMBL" id="SEM02804.1"/>
    </source>
</evidence>
<sequence length="594" mass="61840">MNVSLPRFESPPLSRRLAVCLLLGALAACGSPDPGGPAVPGVMATSSALSVSPEIPLYAIPYGTQSQSRPIVTAGNGIYLVVWKELLGGQQQPVLQGVRVRASDGVLLDSAAISVRIPPYTLFTPLEDFAVAFDGTNFLVVYSEYRHSNISAYMRVLGTRIRASDGAVLPDAGFLVSAGTRETARPAVTFDGQNYLVTWEGWTIPQNGGTAARLLHGAWVRPSGALVHASAFPIAPNGVNAQLATGGNTAMAIWSEGFSGPLWISRFISEVPQPVASLPVAGTGGSPAFAFDGANFLVVWNEGSALKGKRVSKEQWRVLDATAFPVATEVATGASVHFDTGRFRVTYEGARGGAGQVLTRRVTGSGEVGAEQVLSDLHASAGTETPSAASVGADQNLVAYRQFDASVNQARIRVRRFSDPQEEACNLGGPTLTVNGGTELTLECGSGTYTDLGAQAVDGCGNPVAVHAYNTGADASGPGPNLGAEGTYAVSYAAWNASGDVSVTRTVHVKDRTAPVLVLKGAAHQTHTCGSQWEDPGVEATDACYGNLAATVWHTGEVNGWAEGTYTVTYTLTDSGGNSATPVTRTVDVVNCPW</sequence>
<feature type="domain" description="Pesticidal crystal protein Cry22Aa Ig-like" evidence="1">
    <location>
        <begin position="519"/>
        <end position="589"/>
    </location>
</feature>
<dbReference type="Proteomes" id="UP000182719">
    <property type="component" value="Unassembled WGS sequence"/>
</dbReference>
<name>A0A1H7V0Z3_STIAU</name>
<dbReference type="EMBL" id="FOAP01000010">
    <property type="protein sequence ID" value="SEM02804.1"/>
    <property type="molecule type" value="Genomic_DNA"/>
</dbReference>
<organism evidence="2 3">
    <name type="scientific">Stigmatella aurantiaca</name>
    <dbReference type="NCBI Taxonomy" id="41"/>
    <lineage>
        <taxon>Bacteria</taxon>
        <taxon>Pseudomonadati</taxon>
        <taxon>Myxococcota</taxon>
        <taxon>Myxococcia</taxon>
        <taxon>Myxococcales</taxon>
        <taxon>Cystobacterineae</taxon>
        <taxon>Archangiaceae</taxon>
        <taxon>Stigmatella</taxon>
    </lineage>
</organism>
<dbReference type="AlphaFoldDB" id="A0A1H7V0Z3"/>
<keyword evidence="3" id="KW-1185">Reference proteome</keyword>
<gene>
    <name evidence="2" type="ORF">SAMN05444354_110289</name>
</gene>
<dbReference type="InterPro" id="IPR032179">
    <property type="entry name" value="Cry22Aa_Ig-like"/>
</dbReference>
<protein>
    <recommendedName>
        <fullName evidence="1">Pesticidal crystal protein Cry22Aa Ig-like domain-containing protein</fullName>
    </recommendedName>
</protein>
<accession>A0A1H7V0Z3</accession>
<evidence type="ECO:0000313" key="3">
    <source>
        <dbReference type="Proteomes" id="UP000182719"/>
    </source>
</evidence>
<reference evidence="3" key="1">
    <citation type="submission" date="2016-10" db="EMBL/GenBank/DDBJ databases">
        <authorList>
            <person name="Varghese N."/>
            <person name="Submissions S."/>
        </authorList>
    </citation>
    <scope>NUCLEOTIDE SEQUENCE [LARGE SCALE GENOMIC DNA]</scope>
    <source>
        <strain evidence="3">DSM 17044</strain>
    </source>
</reference>
<dbReference type="OrthoDB" id="5481789at2"/>
<dbReference type="PROSITE" id="PS51257">
    <property type="entry name" value="PROKAR_LIPOPROTEIN"/>
    <property type="match status" value="1"/>
</dbReference>
<dbReference type="Pfam" id="PF16403">
    <property type="entry name" value="Bact_surface_Ig-like"/>
    <property type="match status" value="1"/>
</dbReference>
<dbReference type="InterPro" id="IPR013783">
    <property type="entry name" value="Ig-like_fold"/>
</dbReference>
<evidence type="ECO:0000259" key="1">
    <source>
        <dbReference type="Pfam" id="PF16403"/>
    </source>
</evidence>
<dbReference type="Gene3D" id="2.60.40.10">
    <property type="entry name" value="Immunoglobulins"/>
    <property type="match status" value="1"/>
</dbReference>
<proteinExistence type="predicted"/>